<dbReference type="AlphaFoldDB" id="A0A6N7LTW9"/>
<accession>A0A6N7LTW9</accession>
<name>A0A6N7LTW9_9GAMM</name>
<dbReference type="EMBL" id="WIRE01000001">
    <property type="protein sequence ID" value="MQX53929.1"/>
    <property type="molecule type" value="Genomic_DNA"/>
</dbReference>
<dbReference type="RefSeq" id="WP_153501268.1">
    <property type="nucleotide sequence ID" value="NZ_WIRE01000001.1"/>
</dbReference>
<protein>
    <submittedName>
        <fullName evidence="1">Uncharacterized protein</fullName>
    </submittedName>
</protein>
<gene>
    <name evidence="1" type="ORF">GFN93_11760</name>
</gene>
<reference evidence="1 2" key="1">
    <citation type="submission" date="2019-10" db="EMBL/GenBank/DDBJ databases">
        <title>Alcanivorax sp.PA15-N-34 draft genome sequence.</title>
        <authorList>
            <person name="Liao X."/>
            <person name="Shao Z."/>
        </authorList>
    </citation>
    <scope>NUCLEOTIDE SEQUENCE [LARGE SCALE GENOMIC DNA]</scope>
    <source>
        <strain evidence="1 2">PA15-N-34</strain>
    </source>
</reference>
<dbReference type="Proteomes" id="UP000469421">
    <property type="component" value="Unassembled WGS sequence"/>
</dbReference>
<comment type="caution">
    <text evidence="1">The sequence shown here is derived from an EMBL/GenBank/DDBJ whole genome shotgun (WGS) entry which is preliminary data.</text>
</comment>
<organism evidence="1 2">
    <name type="scientific">Alcanivorax sediminis</name>
    <dbReference type="NCBI Taxonomy" id="2663008"/>
    <lineage>
        <taxon>Bacteria</taxon>
        <taxon>Pseudomonadati</taxon>
        <taxon>Pseudomonadota</taxon>
        <taxon>Gammaproteobacteria</taxon>
        <taxon>Oceanospirillales</taxon>
        <taxon>Alcanivoracaceae</taxon>
        <taxon>Alcanivorax</taxon>
    </lineage>
</organism>
<keyword evidence="2" id="KW-1185">Reference proteome</keyword>
<sequence length="97" mass="10435">MADENTITLVNEILEQIGTMANALSTGLVDLNCNPEDAARGYAYIYSTMAERIGWLADLGLTHTTGSPDIAGGAEDWFMPPSYQSAKRKTPTVGEHS</sequence>
<proteinExistence type="predicted"/>
<evidence type="ECO:0000313" key="2">
    <source>
        <dbReference type="Proteomes" id="UP000469421"/>
    </source>
</evidence>
<evidence type="ECO:0000313" key="1">
    <source>
        <dbReference type="EMBL" id="MQX53929.1"/>
    </source>
</evidence>